<dbReference type="CDD" id="cd24032">
    <property type="entry name" value="ASKHA_NBD_TsaB"/>
    <property type="match status" value="1"/>
</dbReference>
<name>A0A917G426_9BACL</name>
<dbReference type="Gene3D" id="3.30.420.40">
    <property type="match status" value="2"/>
</dbReference>
<reference evidence="2" key="2">
    <citation type="submission" date="2020-09" db="EMBL/GenBank/DDBJ databases">
        <authorList>
            <person name="Sun Q."/>
            <person name="Zhou Y."/>
        </authorList>
    </citation>
    <scope>NUCLEOTIDE SEQUENCE</scope>
    <source>
        <strain evidence="2">CGMCC 1.12987</strain>
    </source>
</reference>
<dbReference type="InterPro" id="IPR043129">
    <property type="entry name" value="ATPase_NBD"/>
</dbReference>
<protein>
    <submittedName>
        <fullName evidence="2">tRNA (Adenosine(37)-N6)-threonylcarbamoyltransferase complex dimerization subunit type 1 TsaB</fullName>
    </submittedName>
</protein>
<dbReference type="InterPro" id="IPR022496">
    <property type="entry name" value="T6A_TsaB"/>
</dbReference>
<organism evidence="2 3">
    <name type="scientific">Paenibacillus abyssi</name>
    <dbReference type="NCBI Taxonomy" id="1340531"/>
    <lineage>
        <taxon>Bacteria</taxon>
        <taxon>Bacillati</taxon>
        <taxon>Bacillota</taxon>
        <taxon>Bacilli</taxon>
        <taxon>Bacillales</taxon>
        <taxon>Paenibacillaceae</taxon>
        <taxon>Paenibacillus</taxon>
    </lineage>
</organism>
<evidence type="ECO:0000313" key="2">
    <source>
        <dbReference type="EMBL" id="GGG21415.1"/>
    </source>
</evidence>
<sequence length="275" mass="29629">MNHNPGSGGLAYDDSKLVLSLDTSTAAMAAALIRGDKLLGEVQSLAERNHSVHIIPKLKELLAQANVTQDSLDAIAVGQGPGSYTGMRIAVTAAKTLAWVWNKPLIGVSSLEGLAYGAWQKLCKEEGADQAGTAFGSQWIIPVMDARRGQVYTAAFLVTADGTWTRQAEDGIRLMHDWVDELMERSAVTSDAASEMPGRIVIAGDLSLHEAEAERMQAYGGQVKLLTQLMEGEWLARLGMDKLERGGQDDVHTLVPNYTQLAEAEVKLIAKSREG</sequence>
<dbReference type="EMBL" id="BMGR01000017">
    <property type="protein sequence ID" value="GGG21415.1"/>
    <property type="molecule type" value="Genomic_DNA"/>
</dbReference>
<evidence type="ECO:0000313" key="3">
    <source>
        <dbReference type="Proteomes" id="UP000644756"/>
    </source>
</evidence>
<dbReference type="GO" id="GO:0002949">
    <property type="term" value="P:tRNA threonylcarbamoyladenosine modification"/>
    <property type="evidence" value="ECO:0007669"/>
    <property type="project" value="InterPro"/>
</dbReference>
<keyword evidence="3" id="KW-1185">Reference proteome</keyword>
<dbReference type="InterPro" id="IPR000905">
    <property type="entry name" value="Gcp-like_dom"/>
</dbReference>
<reference evidence="2" key="1">
    <citation type="journal article" date="2014" name="Int. J. Syst. Evol. Microbiol.">
        <title>Complete genome sequence of Corynebacterium casei LMG S-19264T (=DSM 44701T), isolated from a smear-ripened cheese.</title>
        <authorList>
            <consortium name="US DOE Joint Genome Institute (JGI-PGF)"/>
            <person name="Walter F."/>
            <person name="Albersmeier A."/>
            <person name="Kalinowski J."/>
            <person name="Ruckert C."/>
        </authorList>
    </citation>
    <scope>NUCLEOTIDE SEQUENCE</scope>
    <source>
        <strain evidence="2">CGMCC 1.12987</strain>
    </source>
</reference>
<feature type="domain" description="Gcp-like" evidence="1">
    <location>
        <begin position="44"/>
        <end position="156"/>
    </location>
</feature>
<dbReference type="Proteomes" id="UP000644756">
    <property type="component" value="Unassembled WGS sequence"/>
</dbReference>
<evidence type="ECO:0000259" key="1">
    <source>
        <dbReference type="Pfam" id="PF00814"/>
    </source>
</evidence>
<dbReference type="GO" id="GO:0005829">
    <property type="term" value="C:cytosol"/>
    <property type="evidence" value="ECO:0007669"/>
    <property type="project" value="TreeGrafter"/>
</dbReference>
<dbReference type="AlphaFoldDB" id="A0A917G426"/>
<dbReference type="Pfam" id="PF00814">
    <property type="entry name" value="TsaD"/>
    <property type="match status" value="1"/>
</dbReference>
<gene>
    <name evidence="2" type="ORF">GCM10010916_42670</name>
</gene>
<dbReference type="PANTHER" id="PTHR11735:SF11">
    <property type="entry name" value="TRNA THREONYLCARBAMOYLADENOSINE BIOSYNTHESIS PROTEIN TSAB"/>
    <property type="match status" value="1"/>
</dbReference>
<dbReference type="SUPFAM" id="SSF53067">
    <property type="entry name" value="Actin-like ATPase domain"/>
    <property type="match status" value="2"/>
</dbReference>
<accession>A0A917G426</accession>
<proteinExistence type="predicted"/>
<dbReference type="NCBIfam" id="TIGR03725">
    <property type="entry name" value="T6A_YeaZ"/>
    <property type="match status" value="1"/>
</dbReference>
<dbReference type="PANTHER" id="PTHR11735">
    <property type="entry name" value="TRNA N6-ADENOSINE THREONYLCARBAMOYLTRANSFERASE"/>
    <property type="match status" value="1"/>
</dbReference>
<dbReference type="RefSeq" id="WP_188533100.1">
    <property type="nucleotide sequence ID" value="NZ_BMGR01000017.1"/>
</dbReference>
<comment type="caution">
    <text evidence="2">The sequence shown here is derived from an EMBL/GenBank/DDBJ whole genome shotgun (WGS) entry which is preliminary data.</text>
</comment>